<dbReference type="InterPro" id="IPR046844">
    <property type="entry name" value="Lon-like_helical"/>
</dbReference>
<dbReference type="Pfam" id="PF20437">
    <property type="entry name" value="LonC_helical"/>
    <property type="match status" value="1"/>
</dbReference>
<dbReference type="Gene3D" id="3.30.230.10">
    <property type="match status" value="1"/>
</dbReference>
<evidence type="ECO:0000313" key="5">
    <source>
        <dbReference type="EMBL" id="AAU93047.1"/>
    </source>
</evidence>
<dbReference type="SUPFAM" id="SSF52540">
    <property type="entry name" value="P-loop containing nucleoside triphosphate hydrolases"/>
    <property type="match status" value="1"/>
</dbReference>
<evidence type="ECO:0000256" key="3">
    <source>
        <dbReference type="SAM" id="Coils"/>
    </source>
</evidence>
<gene>
    <name evidence="5" type="ordered locus">MCA0853</name>
</gene>
<feature type="active site" evidence="2">
    <location>
        <position position="693"/>
    </location>
</feature>
<dbReference type="eggNOG" id="COG1067">
    <property type="taxonomic scope" value="Bacteria"/>
</dbReference>
<feature type="active site" evidence="2">
    <location>
        <position position="736"/>
    </location>
</feature>
<dbReference type="Pfam" id="PF20436">
    <property type="entry name" value="LonB_AAA-LID"/>
    <property type="match status" value="1"/>
</dbReference>
<dbReference type="PROSITE" id="PS51786">
    <property type="entry name" value="LON_PROTEOLYTIC"/>
    <property type="match status" value="1"/>
</dbReference>
<dbReference type="GO" id="GO:0004252">
    <property type="term" value="F:serine-type endopeptidase activity"/>
    <property type="evidence" value="ECO:0007669"/>
    <property type="project" value="UniProtKB-UniRule"/>
</dbReference>
<dbReference type="KEGG" id="mca:MCA0853"/>
<sequence>MRDYRRNRTGCHGRWARLQQPPVWRIMSPPAVRRQQGIMNGHPAALPPDRLLTPCDPASFWFETTAELADTDIIIGQPRALEAIQLGLKVAQKGFNVFVLGPPGSGKLTAARELAERIAATQPPPSDWCYVNNFANPAQPKALRLPAGWGRHLAHDMEVVVEDLVSALPAAFEGEEYRSRAEKIEQQAREREAEAVNRLRAEALRSRIALIETPTGFAFAPMQRDQDEIISPDQFQNLSDQERQAIETTVADLQQQLQKILRQFPAWRKEARGKLKALNREIAEFTVSHQFADLKARYASLPGVIEYLNLAQADIIEHTESFLPKAEGVISLFEGPQKAPAQRYRINLVVDHSELTAAPVVQEDLPTHGNLIGRIEHQAHMGALVTDFTMIRPGALHKANGGYLLLDARKLLSQPFAWETLKRALHAGEIRIEALERSLSLISTTSLEPEPIPLDLKVILFGERMLYFLLDIYDPEFPEFFKIAADFEEVLPRDADSIELYARMVATLARREKLRPLHREAVARIVEHASRRTGDSEKLSAHLRSLADLMREADFYAGSDGRNLITAADVEHAISRRIYRSDRLRNRVQEAIRRGLIFVDTEGAVAGQINGLSVFQLNDFAFGQPSRITATTRPGSGRILDIEKETELGGALHSKGVLILGNFLASRYSGAQGFSVAASLVFEQSYGGVDGDSASLAELCAVLSSIAEVPIRQSLAITGSVDQHGRVQPIGGVNEKIEGFFDVCAARGLTGDHGVIIPAANVVHLMLRRDVVQAAAEGKFHVYAVSQVDEALELLTGIPVGRRDETGVFPEGSLNRKVEERLKDFAAVLRSLQKSGEETGGEKH</sequence>
<dbReference type="PANTHER" id="PTHR10046">
    <property type="entry name" value="ATP DEPENDENT LON PROTEASE FAMILY MEMBER"/>
    <property type="match status" value="1"/>
</dbReference>
<dbReference type="PRINTS" id="PR00830">
    <property type="entry name" value="ENDOLAPTASE"/>
</dbReference>
<dbReference type="InterPro" id="IPR014721">
    <property type="entry name" value="Ribsml_uS5_D2-typ_fold_subgr"/>
</dbReference>
<keyword evidence="2" id="KW-0378">Hydrolase</keyword>
<dbReference type="GO" id="GO:0006508">
    <property type="term" value="P:proteolysis"/>
    <property type="evidence" value="ECO:0007669"/>
    <property type="project" value="UniProtKB-KW"/>
</dbReference>
<dbReference type="EMBL" id="AE017282">
    <property type="protein sequence ID" value="AAU93047.1"/>
    <property type="molecule type" value="Genomic_DNA"/>
</dbReference>
<dbReference type="InterPro" id="IPR027417">
    <property type="entry name" value="P-loop_NTPase"/>
</dbReference>
<dbReference type="GO" id="GO:0004176">
    <property type="term" value="F:ATP-dependent peptidase activity"/>
    <property type="evidence" value="ECO:0007669"/>
    <property type="project" value="UniProtKB-UniRule"/>
</dbReference>
<keyword evidence="2" id="KW-0720">Serine protease</keyword>
<dbReference type="Gene3D" id="3.40.50.300">
    <property type="entry name" value="P-loop containing nucleotide triphosphate hydrolases"/>
    <property type="match status" value="2"/>
</dbReference>
<keyword evidence="1 2" id="KW-0645">Protease</keyword>
<dbReference type="InterPro" id="IPR041699">
    <property type="entry name" value="AAA_32"/>
</dbReference>
<evidence type="ECO:0000256" key="2">
    <source>
        <dbReference type="PROSITE-ProRule" id="PRU01122"/>
    </source>
</evidence>
<evidence type="ECO:0000313" key="6">
    <source>
        <dbReference type="Proteomes" id="UP000006821"/>
    </source>
</evidence>
<proteinExistence type="inferred from homology"/>
<feature type="coiled-coil region" evidence="3">
    <location>
        <begin position="243"/>
        <end position="288"/>
    </location>
</feature>
<keyword evidence="3" id="KW-0175">Coiled coil</keyword>
<reference evidence="5 6" key="1">
    <citation type="journal article" date="2004" name="PLoS Biol.">
        <title>Genomic insights into methanotrophy: the complete genome sequence of Methylococcus capsulatus (Bath).</title>
        <authorList>
            <person name="Ward N.L."/>
            <person name="Larsen O."/>
            <person name="Sakwa J."/>
            <person name="Bruseth L."/>
            <person name="Khouri H.M."/>
            <person name="Durkin A.S."/>
            <person name="Dimitrov G."/>
            <person name="Jiang L."/>
            <person name="Scanlan D."/>
            <person name="Kang K.H."/>
            <person name="Lewis M.R."/>
            <person name="Nelson K.E."/>
            <person name="Methe B.A."/>
            <person name="Wu M."/>
            <person name="Heidelberg J.F."/>
            <person name="Paulsen I.T."/>
            <person name="Fouts D.E."/>
            <person name="Ravel J."/>
            <person name="Tettelin H."/>
            <person name="Ren Q."/>
            <person name="Read T.D."/>
            <person name="DeBoy R.T."/>
            <person name="Seshadri R."/>
            <person name="Salzberg S.L."/>
            <person name="Jensen H.B."/>
            <person name="Birkeland N.K."/>
            <person name="Nelson W.C."/>
            <person name="Dodson R.J."/>
            <person name="Grindhaug S.H."/>
            <person name="Holt I.E."/>
            <person name="Eidhammer I."/>
            <person name="Jonasen I."/>
            <person name="Vanaken S."/>
            <person name="Utterback T.R."/>
            <person name="Feldblyum T.V."/>
            <person name="Fraser C.M."/>
            <person name="Lillehaug J.R."/>
            <person name="Eisen J.A."/>
        </authorList>
    </citation>
    <scope>NUCLEOTIDE SEQUENCE [LARGE SCALE GENOMIC DNA]</scope>
    <source>
        <strain evidence="6">ATCC 33009 / NCIMB 11132 / Bath</strain>
    </source>
</reference>
<dbReference type="InterPro" id="IPR020568">
    <property type="entry name" value="Ribosomal_Su5_D2-typ_SF"/>
</dbReference>
<dbReference type="GO" id="GO:0030163">
    <property type="term" value="P:protein catabolic process"/>
    <property type="evidence" value="ECO:0007669"/>
    <property type="project" value="InterPro"/>
</dbReference>
<dbReference type="Pfam" id="PF13654">
    <property type="entry name" value="AAA_32"/>
    <property type="match status" value="1"/>
</dbReference>
<dbReference type="InterPro" id="IPR008269">
    <property type="entry name" value="Lon_proteolytic"/>
</dbReference>
<evidence type="ECO:0000259" key="4">
    <source>
        <dbReference type="PROSITE" id="PS51786"/>
    </source>
</evidence>
<evidence type="ECO:0000256" key="1">
    <source>
        <dbReference type="ARBA" id="ARBA00022670"/>
    </source>
</evidence>
<dbReference type="STRING" id="243233.MCA0853"/>
<dbReference type="Gene3D" id="1.10.8.60">
    <property type="match status" value="1"/>
</dbReference>
<dbReference type="EC" id="3.4.21.53" evidence="2"/>
<dbReference type="InterPro" id="IPR046843">
    <property type="entry name" value="LonB_AAA-LID"/>
</dbReference>
<organism evidence="5 6">
    <name type="scientific">Methylococcus capsulatus (strain ATCC 33009 / NCIMB 11132 / Bath)</name>
    <dbReference type="NCBI Taxonomy" id="243233"/>
    <lineage>
        <taxon>Bacteria</taxon>
        <taxon>Pseudomonadati</taxon>
        <taxon>Pseudomonadota</taxon>
        <taxon>Gammaproteobacteria</taxon>
        <taxon>Methylococcales</taxon>
        <taxon>Methylococcaceae</taxon>
        <taxon>Methylococcus</taxon>
    </lineage>
</organism>
<dbReference type="SUPFAM" id="SSF54211">
    <property type="entry name" value="Ribosomal protein S5 domain 2-like"/>
    <property type="match status" value="1"/>
</dbReference>
<protein>
    <recommendedName>
        <fullName evidence="2">endopeptidase La</fullName>
        <ecNumber evidence="2">3.4.21.53</ecNumber>
    </recommendedName>
</protein>
<dbReference type="GO" id="GO:0005524">
    <property type="term" value="F:ATP binding"/>
    <property type="evidence" value="ECO:0007669"/>
    <property type="project" value="InterPro"/>
</dbReference>
<name>Q60AK0_METCA</name>
<dbReference type="eggNOG" id="COG0714">
    <property type="taxonomic scope" value="Bacteria"/>
</dbReference>
<feature type="domain" description="Lon proteolytic" evidence="4">
    <location>
        <begin position="603"/>
        <end position="798"/>
    </location>
</feature>
<comment type="similarity">
    <text evidence="2">Belongs to the peptidase S16 family.</text>
</comment>
<dbReference type="Pfam" id="PF05362">
    <property type="entry name" value="Lon_C"/>
    <property type="match status" value="1"/>
</dbReference>
<dbReference type="AlphaFoldDB" id="Q60AK0"/>
<dbReference type="Proteomes" id="UP000006821">
    <property type="component" value="Chromosome"/>
</dbReference>
<dbReference type="HOGENOM" id="CLU_014785_0_1_6"/>
<accession>Q60AK0</accession>
<dbReference type="InterPro" id="IPR027065">
    <property type="entry name" value="Lon_Prtase"/>
</dbReference>
<comment type="catalytic activity">
    <reaction evidence="2">
        <text>Hydrolysis of proteins in presence of ATP.</text>
        <dbReference type="EC" id="3.4.21.53"/>
    </reaction>
</comment>